<proteinExistence type="inferred from homology"/>
<dbReference type="PROSITE" id="PS51175">
    <property type="entry name" value="CBM6"/>
    <property type="match status" value="1"/>
</dbReference>
<dbReference type="KEGG" id="vpy:HZI73_00990"/>
<dbReference type="CDD" id="cd14752">
    <property type="entry name" value="GH31_N"/>
    <property type="match status" value="1"/>
</dbReference>
<dbReference type="InterPro" id="IPR000322">
    <property type="entry name" value="Glyco_hydro_31_TIM"/>
</dbReference>
<dbReference type="InterPro" id="IPR017853">
    <property type="entry name" value="GH"/>
</dbReference>
<keyword evidence="3" id="KW-0732">Signal</keyword>
<dbReference type="InterPro" id="IPR055242">
    <property type="entry name" value="Lmo2446-like_N"/>
</dbReference>
<dbReference type="SUPFAM" id="SSF49785">
    <property type="entry name" value="Galactose-binding domain-like"/>
    <property type="match status" value="1"/>
</dbReference>
<dbReference type="CDD" id="cd04083">
    <property type="entry name" value="CBM35_Lmo2446-like"/>
    <property type="match status" value="1"/>
</dbReference>
<dbReference type="InterPro" id="IPR013783">
    <property type="entry name" value="Ig-like_fold"/>
</dbReference>
<dbReference type="InterPro" id="IPR048395">
    <property type="entry name" value="Glyco_hydro_31_C"/>
</dbReference>
<dbReference type="SUPFAM" id="SSF74650">
    <property type="entry name" value="Galactose mutarotase-like"/>
    <property type="match status" value="1"/>
</dbReference>
<dbReference type="Pfam" id="PF22681">
    <property type="entry name" value="Lmo2446-like_N"/>
    <property type="match status" value="1"/>
</dbReference>
<dbReference type="Gene3D" id="2.60.40.1760">
    <property type="entry name" value="glycosyl hydrolase (family 31)"/>
    <property type="match status" value="1"/>
</dbReference>
<dbReference type="Gene3D" id="2.60.40.10">
    <property type="entry name" value="Immunoglobulins"/>
    <property type="match status" value="1"/>
</dbReference>
<dbReference type="InterPro" id="IPR008979">
    <property type="entry name" value="Galactose-bd-like_sf"/>
</dbReference>
<dbReference type="GO" id="GO:0005975">
    <property type="term" value="P:carbohydrate metabolic process"/>
    <property type="evidence" value="ECO:0007669"/>
    <property type="project" value="InterPro"/>
</dbReference>
<accession>A0A8J8MG41</accession>
<feature type="signal peptide" evidence="3">
    <location>
        <begin position="1"/>
        <end position="24"/>
    </location>
</feature>
<dbReference type="InterPro" id="IPR051816">
    <property type="entry name" value="Glycosyl_Hydrolase_31"/>
</dbReference>
<dbReference type="SUPFAM" id="SSF51445">
    <property type="entry name" value="(Trans)glycosidases"/>
    <property type="match status" value="1"/>
</dbReference>
<feature type="domain" description="CBM6" evidence="4">
    <location>
        <begin position="965"/>
        <end position="1088"/>
    </location>
</feature>
<dbReference type="EMBL" id="CP058649">
    <property type="protein sequence ID" value="QUI20955.1"/>
    <property type="molecule type" value="Genomic_DNA"/>
</dbReference>
<dbReference type="PANTHER" id="PTHR43863:SF2">
    <property type="entry name" value="MALTASE-GLUCOAMYLASE"/>
    <property type="match status" value="1"/>
</dbReference>
<protein>
    <submittedName>
        <fullName evidence="5">Carbohydrate-binding protein</fullName>
    </submittedName>
</protein>
<evidence type="ECO:0000313" key="5">
    <source>
        <dbReference type="EMBL" id="QUI20955.1"/>
    </source>
</evidence>
<keyword evidence="2" id="KW-0378">Hydrolase</keyword>
<keyword evidence="6" id="KW-1185">Reference proteome</keyword>
<dbReference type="Pfam" id="PF16990">
    <property type="entry name" value="CBM_35"/>
    <property type="match status" value="1"/>
</dbReference>
<dbReference type="GO" id="GO:0030246">
    <property type="term" value="F:carbohydrate binding"/>
    <property type="evidence" value="ECO:0007669"/>
    <property type="project" value="InterPro"/>
</dbReference>
<dbReference type="Pfam" id="PF13802">
    <property type="entry name" value="Gal_mutarotas_2"/>
    <property type="match status" value="1"/>
</dbReference>
<evidence type="ECO:0000256" key="3">
    <source>
        <dbReference type="SAM" id="SignalP"/>
    </source>
</evidence>
<reference evidence="5" key="1">
    <citation type="submission" date="2020-07" db="EMBL/GenBank/DDBJ databases">
        <title>Vallitalea pronyensis genome.</title>
        <authorList>
            <person name="Postec A."/>
        </authorList>
    </citation>
    <scope>NUCLEOTIDE SEQUENCE</scope>
    <source>
        <strain evidence="5">FatNI3</strain>
    </source>
</reference>
<dbReference type="Gene3D" id="2.60.120.260">
    <property type="entry name" value="Galactose-binding domain-like"/>
    <property type="match status" value="1"/>
</dbReference>
<keyword evidence="2" id="KW-0326">Glycosidase</keyword>
<evidence type="ECO:0000256" key="1">
    <source>
        <dbReference type="ARBA" id="ARBA00007806"/>
    </source>
</evidence>
<evidence type="ECO:0000313" key="6">
    <source>
        <dbReference type="Proteomes" id="UP000683246"/>
    </source>
</evidence>
<sequence>MKRRTSFCIILVICLMMSSTVAFAIDGIWHNPLGYEGIYPGSSEVQFEPSERYPRDPQAGENVYIKMNTWPIESGQATWVTWTKNGVSQPVVNSDWKYNDSGNTYWEANLGSFQKGDRITYTVHGNKDSQNEKTMGPYSFTVTEWDWVTHVTSYNDYGNRLELVCASNSGDAVPKVNIYFPETDYFGLQFAPLGTGTMKTGASQYTMDDQGSYIWVNTSHMKLKINKNPYRLEVYKADGTLITKEYDPNLGRSLAFLSDGQTVVQQVEENFYTPANEKFFGFGQRFRELNKRGMNVDIHTVNWYKDQQDKAYLPVPFYVNTNKYGFYLDSTYYAQFRIGTDVSDKVTIRANAGHTVNQNLEFYIFAGDYKDIYGDYAKVVGKPALPPIWAFGVWMSANEWDTQAEVQEQLNLTKQHNVPTSVIVLEQWSDEQTFYIFNDATYTTNNGGQPFSASDFNFTGKWPNPKQMVDNAHQDDVRLLLWQIPVLKKDENVPIFEQRDNDEAYALANNYVLTNGDGSPYRHKGGWFKESLTPDFTNQAATNWWLGKRDYLIDDLGFDGFKCDGGEFVWGRNTTFSDGSKADEMRNVYPDLYVQTYYDYLKNKRSDTITFSRSGGAKAGLHPITWGGDQESIWDTYVACVRSSISASLSGVPFVAWDLAGFSGDIPSTELYKRSITQGAFSPIMQIHSEKANPSPSQARTPWNMVDRTGDQDCLNIYRKFANVRMSLIPYLFNEAKYTSETATPMMRHMILDFPNDSEAASQEYQYMLGGNLLVAPVMEEGSDNRSIYLPEGEWVDFWWGAQQPGQQSIDYHAGLDSIPVFVKAGSILPMNLNADYDLGGTIGNDLDNYNHLTFRIFPEGTSSYDWFDYVSQTTRQITVVENDSTDTVTVQVPDMPRTSTLQVFASKPQGVTVDGGNLTTYTNMTDFKNASSGWYYDTAGLMTYVKLASSTQSRNVVLNGVNKASYEAEYATHTSVTTNNNHDNYYGTGFVDGFAESGDAITFDVWAESGGTKTVDIRYCAGASNGQRSIYVNGTHMTDVALAKTSDWDTWNTVTVQLLLNQGKNTIKLSYDQGDYTGINVDHIVMH</sequence>
<dbReference type="RefSeq" id="WP_212696415.1">
    <property type="nucleotide sequence ID" value="NZ_CP058649.1"/>
</dbReference>
<gene>
    <name evidence="5" type="ORF">HZI73_00990</name>
</gene>
<dbReference type="CDD" id="cd06597">
    <property type="entry name" value="GH31_transferase_CtsY"/>
    <property type="match status" value="1"/>
</dbReference>
<dbReference type="Gene3D" id="3.20.20.80">
    <property type="entry name" value="Glycosidases"/>
    <property type="match status" value="1"/>
</dbReference>
<evidence type="ECO:0000256" key="2">
    <source>
        <dbReference type="RuleBase" id="RU361185"/>
    </source>
</evidence>
<dbReference type="Proteomes" id="UP000683246">
    <property type="component" value="Chromosome"/>
</dbReference>
<dbReference type="Pfam" id="PF21365">
    <property type="entry name" value="Glyco_hydro_31_3rd"/>
    <property type="match status" value="1"/>
</dbReference>
<name>A0A8J8MG41_9FIRM</name>
<feature type="chain" id="PRO_5035239776" evidence="3">
    <location>
        <begin position="25"/>
        <end position="1088"/>
    </location>
</feature>
<dbReference type="Pfam" id="PF01055">
    <property type="entry name" value="Glyco_hydro_31_2nd"/>
    <property type="match status" value="1"/>
</dbReference>
<dbReference type="AlphaFoldDB" id="A0A8J8MG41"/>
<dbReference type="Gene3D" id="2.60.40.1180">
    <property type="entry name" value="Golgi alpha-mannosidase II"/>
    <property type="match status" value="2"/>
</dbReference>
<dbReference type="SUPFAM" id="SSF51011">
    <property type="entry name" value="Glycosyl hydrolase domain"/>
    <property type="match status" value="1"/>
</dbReference>
<dbReference type="GO" id="GO:0004553">
    <property type="term" value="F:hydrolase activity, hydrolyzing O-glycosyl compounds"/>
    <property type="evidence" value="ECO:0007669"/>
    <property type="project" value="InterPro"/>
</dbReference>
<comment type="similarity">
    <text evidence="1 2">Belongs to the glycosyl hydrolase 31 family.</text>
</comment>
<evidence type="ECO:0000259" key="4">
    <source>
        <dbReference type="PROSITE" id="PS51175"/>
    </source>
</evidence>
<dbReference type="InterPro" id="IPR025887">
    <property type="entry name" value="Glyco_hydro_31_N_dom"/>
</dbReference>
<dbReference type="PANTHER" id="PTHR43863">
    <property type="entry name" value="HYDROLASE, PUTATIVE (AFU_ORTHOLOGUE AFUA_1G03140)-RELATED"/>
    <property type="match status" value="1"/>
</dbReference>
<dbReference type="InterPro" id="IPR011013">
    <property type="entry name" value="Gal_mutarotase_sf_dom"/>
</dbReference>
<dbReference type="InterPro" id="IPR005084">
    <property type="entry name" value="CBM6"/>
</dbReference>
<dbReference type="InterPro" id="IPR013780">
    <property type="entry name" value="Glyco_hydro_b"/>
</dbReference>
<organism evidence="5 6">
    <name type="scientific">Vallitalea pronyensis</name>
    <dbReference type="NCBI Taxonomy" id="1348613"/>
    <lineage>
        <taxon>Bacteria</taxon>
        <taxon>Bacillati</taxon>
        <taxon>Bacillota</taxon>
        <taxon>Clostridia</taxon>
        <taxon>Lachnospirales</taxon>
        <taxon>Vallitaleaceae</taxon>
        <taxon>Vallitalea</taxon>
    </lineage>
</organism>